<organism evidence="1 2">
    <name type="scientific">Trachymyrmex cornetzi</name>
    <dbReference type="NCBI Taxonomy" id="471704"/>
    <lineage>
        <taxon>Eukaryota</taxon>
        <taxon>Metazoa</taxon>
        <taxon>Ecdysozoa</taxon>
        <taxon>Arthropoda</taxon>
        <taxon>Hexapoda</taxon>
        <taxon>Insecta</taxon>
        <taxon>Pterygota</taxon>
        <taxon>Neoptera</taxon>
        <taxon>Endopterygota</taxon>
        <taxon>Hymenoptera</taxon>
        <taxon>Apocrita</taxon>
        <taxon>Aculeata</taxon>
        <taxon>Formicoidea</taxon>
        <taxon>Formicidae</taxon>
        <taxon>Myrmicinae</taxon>
        <taxon>Trachymyrmex</taxon>
    </lineage>
</organism>
<dbReference type="EMBL" id="KQ978739">
    <property type="protein sequence ID" value="KYN28777.1"/>
    <property type="molecule type" value="Genomic_DNA"/>
</dbReference>
<accession>A0A195ELG9</accession>
<evidence type="ECO:0000313" key="2">
    <source>
        <dbReference type="Proteomes" id="UP000078492"/>
    </source>
</evidence>
<protein>
    <submittedName>
        <fullName evidence="1">Uncharacterized protein</fullName>
    </submittedName>
</protein>
<keyword evidence="2" id="KW-1185">Reference proteome</keyword>
<dbReference type="Proteomes" id="UP000078492">
    <property type="component" value="Unassembled WGS sequence"/>
</dbReference>
<name>A0A195ELG9_9HYME</name>
<evidence type="ECO:0000313" key="1">
    <source>
        <dbReference type="EMBL" id="KYN28777.1"/>
    </source>
</evidence>
<proteinExistence type="predicted"/>
<dbReference type="AlphaFoldDB" id="A0A195ELG9"/>
<sequence length="119" mass="13058">MATERKAAGDTCWRDGAVGGVHPLEKQEKRPRHVVAVALSSSRESPTQIKATVVISTRGAVEAEKGGGAGRMRWPLARKRLPEWSYVLDRRPSSRIEECDALLSGPRRGWEAGGQGRRI</sequence>
<reference evidence="1 2" key="1">
    <citation type="submission" date="2015-09" db="EMBL/GenBank/DDBJ databases">
        <title>Trachymyrmex cornetzi WGS genome.</title>
        <authorList>
            <person name="Nygaard S."/>
            <person name="Hu H."/>
            <person name="Boomsma J."/>
            <person name="Zhang G."/>
        </authorList>
    </citation>
    <scope>NUCLEOTIDE SEQUENCE [LARGE SCALE GENOMIC DNA]</scope>
    <source>
        <strain evidence="1">Tcor2-1</strain>
        <tissue evidence="1">Whole body</tissue>
    </source>
</reference>
<gene>
    <name evidence="1" type="ORF">ALC57_01740</name>
</gene>